<name>A0AAU7UA72_9DEIO</name>
<organism evidence="2">
    <name type="scientific">Deinococcus sonorensis KR-87</name>
    <dbReference type="NCBI Taxonomy" id="694439"/>
    <lineage>
        <taxon>Bacteria</taxon>
        <taxon>Thermotogati</taxon>
        <taxon>Deinococcota</taxon>
        <taxon>Deinococci</taxon>
        <taxon>Deinococcales</taxon>
        <taxon>Deinococcaceae</taxon>
        <taxon>Deinococcus</taxon>
    </lineage>
</organism>
<dbReference type="Pfam" id="PF00814">
    <property type="entry name" value="TsaD"/>
    <property type="match status" value="1"/>
</dbReference>
<dbReference type="InterPro" id="IPR000905">
    <property type="entry name" value="Gcp-like_dom"/>
</dbReference>
<sequence length="184" mass="19686">MPDDRLTLALDTATPHLSLALLGPDVALSRVVEVGRAHAERLPQEVQALFQEAGLPLRAGRIVVGTGPGSYTGLRVGASYALGLGRAWTVPVLGVSSLEALGDMQEGELAVSMDARKGQVYGAIYRLQQGVVSQTLLPDGKYPLAEFEAHVDGRPWTRDQAPDPLRLARAGVQHGQPDWTLSYL</sequence>
<keyword evidence="2" id="KW-0012">Acyltransferase</keyword>
<evidence type="ECO:0000313" key="2">
    <source>
        <dbReference type="EMBL" id="XBV85389.1"/>
    </source>
</evidence>
<evidence type="ECO:0000259" key="1">
    <source>
        <dbReference type="Pfam" id="PF00814"/>
    </source>
</evidence>
<dbReference type="AlphaFoldDB" id="A0AAU7UA72"/>
<proteinExistence type="predicted"/>
<dbReference type="InterPro" id="IPR043129">
    <property type="entry name" value="ATPase_NBD"/>
</dbReference>
<dbReference type="SUPFAM" id="SSF53067">
    <property type="entry name" value="Actin-like ATPase domain"/>
    <property type="match status" value="1"/>
</dbReference>
<dbReference type="InterPro" id="IPR022496">
    <property type="entry name" value="T6A_TsaB"/>
</dbReference>
<dbReference type="RefSeq" id="WP_350243426.1">
    <property type="nucleotide sequence ID" value="NZ_CP158299.1"/>
</dbReference>
<dbReference type="Gene3D" id="3.30.420.40">
    <property type="match status" value="2"/>
</dbReference>
<gene>
    <name evidence="2" type="primary">tsaB</name>
    <name evidence="2" type="ORF">ABOD76_18425</name>
</gene>
<reference evidence="2" key="1">
    <citation type="submission" date="2024-06" db="EMBL/GenBank/DDBJ databases">
        <title>Draft Genome Sequence of Deinococcus sonorensis Type Strain KR-87, a Biofilm Producing Representative of the Genus Deinococcus.</title>
        <authorList>
            <person name="Boren L.S."/>
            <person name="Grosso R.A."/>
            <person name="Hugenberg-Cox A.N."/>
            <person name="Hill J.T.E."/>
            <person name="Albert C.M."/>
            <person name="Tuohy J.M."/>
        </authorList>
    </citation>
    <scope>NUCLEOTIDE SEQUENCE</scope>
    <source>
        <strain evidence="2">KR-87</strain>
    </source>
</reference>
<accession>A0AAU7UA72</accession>
<dbReference type="EC" id="2.3.1.234" evidence="2"/>
<keyword evidence="2" id="KW-0808">Transferase</keyword>
<protein>
    <submittedName>
        <fullName evidence="2">tRNA (Adenosine(37)-N6)-threonylcarbamoyltransferase complex dimerization subunit type 1 TsaB</fullName>
        <ecNumber evidence="2">2.3.1.234</ecNumber>
    </submittedName>
</protein>
<dbReference type="GO" id="GO:0002949">
    <property type="term" value="P:tRNA threonylcarbamoyladenosine modification"/>
    <property type="evidence" value="ECO:0007669"/>
    <property type="project" value="InterPro"/>
</dbReference>
<dbReference type="EMBL" id="CP158299">
    <property type="protein sequence ID" value="XBV85389.1"/>
    <property type="molecule type" value="Genomic_DNA"/>
</dbReference>
<dbReference type="KEGG" id="dsc:ABOD76_18425"/>
<feature type="domain" description="Gcp-like" evidence="1">
    <location>
        <begin position="34"/>
        <end position="130"/>
    </location>
</feature>
<dbReference type="NCBIfam" id="TIGR03725">
    <property type="entry name" value="T6A_YeaZ"/>
    <property type="match status" value="1"/>
</dbReference>
<dbReference type="GO" id="GO:0061711">
    <property type="term" value="F:tRNA N(6)-L-threonylcarbamoyladenine synthase activity"/>
    <property type="evidence" value="ECO:0007669"/>
    <property type="project" value="UniProtKB-EC"/>
</dbReference>